<feature type="region of interest" description="Disordered" evidence="1">
    <location>
        <begin position="841"/>
        <end position="876"/>
    </location>
</feature>
<evidence type="ECO:0000259" key="2">
    <source>
        <dbReference type="SMART" id="SM01319"/>
    </source>
</evidence>
<reference evidence="3" key="2">
    <citation type="submission" date="2025-09" db="UniProtKB">
        <authorList>
            <consortium name="Ensembl"/>
        </authorList>
    </citation>
    <scope>IDENTIFICATION</scope>
</reference>
<sequence length="1776" mass="202730">MAAQVEVQTGEVGRTVAGGRLHLSPLTDSSNKSLIEIPSISESHIIVSAADKPAPSPKPRLTPKPFAVEKNPTIKPILAPKPQTKPRPESTRLAGCKPDPPNAPKPTPRLGLTNPNRPASTSFRTPNKLNTGQTIKPVVQPFKPAPPIDLTEPSKPTRPVPADRRKPTSSGLAYSKSLKTLSPTEWSGTTTKEHENKQNGQNKAGTSITRAKSMGSLLEVEKDEEEQKDKVQPDVSVILRPQPRSSRPRPVSAIFPGTPTKTETSDLAPRWVGRRPLSADLTSKFESIGLSLHRKSPNVNTMENTPTEKAPPQKKEQEKNSNSSTPESTEGAASPGPFDQNEKKAEETTVKDAGIKSRISHFFDSSSSPGPGAAGQDLHSPVLPVSEPPEPSVGVKQLIKQLTEDVTPTQSPVLKPAPKPRPLPLDLTKRFSPERSPDLGSVTEATDRAGISKDPQRGAEESAVTPNDHQMFLDLKDSPEQLKKVSTPEGSEAGQLWAASKESGASGDTHTVRASLFENVVERQRVLVMDQGESANTAKDSFSLKEEEVDEGTLFTATYKEPVSPSSPLWVSHAFDTMQAVEQSRAVSESVPVAQWEDKATTLRSRRSEGSRSVVERNEPAQTQPASALRPDPQPRYLRIGALQKWTTSYLDEDASLDQGMLGESEWEGQVALDKDRDRQRATYQEEVSASPKRSKIPQVEEQTKPKATYFALTGQMQEPSSPGDGGTKSGDIFDDFSMRSALSGSQGKAFPARRNPSLEEAFGRTSQSHEKFDELMLRSHTSSTDIRSQMNEQSREEMIEADKRREQKNEAERHRAKVKELEREKLKQLELEKERVKEWEMHRELERQRQEALEKEKQEFEQKERALERQKQTELEIQRLQELEKKKQREIEKERQWQLQKEKQHELELKREAERDKKREKEKQRQKDEERQREMEKKKQLMQEMERMKEMERQQLLEFQKLKQKEKEMQQLVEFEKQRQREKAEKEAEKLRQVALEQEMLKMRELEKERAKEREMEIERQKEVEREKQRELEKQRQREREHEKERQRQREEEKQRELDKERVKEMERQQVLEFQKQKQKEKEMQQLVELEKQRQREKAEKEAEKLRQISLEQEMLRIKELEKERMRQKEMEIEWKKQKELERQRQVLEREKQRQLDFERQQLENERLRREQEKERRRKEDLESLKEMEKRQLLEFEKQKQAERERQNLELEKRRQKEKAEKEEAERMRQIAKQQEAERQRIKEKQKKEEQERLRLESLALRPKVLDLDSVLRNDQLSKPSSPRSDPATRWREPYKPAILNIDSFTSPAHPSPSKDVLAVSGIQGLDAEPGVRLQPTPERDVNWKVPSQTTVGFSSPVWAASPQDPWELRPVETPVVKPAENKKPTNKLGPEELLFKQEERLSNPQRNWSAFFNESLFSAPSPGADPKTGSASREPSGSAPGEQVWIPRELQSAQKSRGETHNHRRSHGFQELNRMRSRSMSRRSAPSSTAVEASLSKMRSRSANREQDRASWVQQNQSGEEREKDSGTPVRDTDSQYGTWETGLRSDDSLTPATPSSESNLSPSPRKPTPLHSPGDPTSQLETDTLDGVPPLSSSDSQPLPFPDAPTALLDNSALRSRAQLGKKRAPRTRPSKATRQSMIQTQEDGGTSEDWLYKDSTEAKAESKDDDSESEETTRGADAGPAVASQPQRIALFPGVDPSALKAQLKKRGESDNQTDGPGPSPSVTRSPKSPFLPRAARVLPPPGTKENSEENSPQWLKELKSKKRFSQYESET</sequence>
<feature type="compositionally biased region" description="Basic and acidic residues" evidence="1">
    <location>
        <begin position="1521"/>
        <end position="1536"/>
    </location>
</feature>
<feature type="compositionally biased region" description="Pro residues" evidence="1">
    <location>
        <begin position="98"/>
        <end position="107"/>
    </location>
</feature>
<feature type="region of interest" description="Disordered" evidence="1">
    <location>
        <begin position="1194"/>
        <end position="1257"/>
    </location>
</feature>
<feature type="compositionally biased region" description="Basic and acidic residues" evidence="1">
    <location>
        <begin position="340"/>
        <end position="355"/>
    </location>
</feature>
<proteinExistence type="predicted"/>
<feature type="compositionally biased region" description="Polar residues" evidence="1">
    <location>
        <begin position="1636"/>
        <end position="1648"/>
    </location>
</feature>
<feature type="region of interest" description="Disordered" evidence="1">
    <location>
        <begin position="1354"/>
        <end position="1402"/>
    </location>
</feature>
<dbReference type="Proteomes" id="UP000264800">
    <property type="component" value="Unplaced"/>
</dbReference>
<feature type="compositionally biased region" description="Low complexity" evidence="1">
    <location>
        <begin position="240"/>
        <end position="250"/>
    </location>
</feature>
<dbReference type="PANTHER" id="PTHR22042">
    <property type="entry name" value="TANKYRASE 1 BINDING PROTEIN"/>
    <property type="match status" value="1"/>
</dbReference>
<dbReference type="InterPro" id="IPR032764">
    <property type="entry name" value="Tankyrase-bd_C"/>
</dbReference>
<feature type="domain" description="Tankyrase 1-binding protein C-terminal" evidence="2">
    <location>
        <begin position="1599"/>
        <end position="1767"/>
    </location>
</feature>
<feature type="compositionally biased region" description="Polar residues" evidence="1">
    <location>
        <begin position="1551"/>
        <end position="1565"/>
    </location>
</feature>
<accession>A0A3Q3FPZ0</accession>
<dbReference type="Pfam" id="PF15327">
    <property type="entry name" value="Tankyrase_bdg_C"/>
    <property type="match status" value="1"/>
</dbReference>
<feature type="region of interest" description="Disordered" evidence="1">
    <location>
        <begin position="287"/>
        <end position="472"/>
    </location>
</feature>
<dbReference type="SMART" id="SM01319">
    <property type="entry name" value="Tankyrase_bdg_C"/>
    <property type="match status" value="1"/>
</dbReference>
<feature type="region of interest" description="Disordered" evidence="1">
    <location>
        <begin position="668"/>
        <end position="817"/>
    </location>
</feature>
<dbReference type="KEGG" id="kmr:108234983"/>
<dbReference type="GeneTree" id="ENSGT00940000154184"/>
<feature type="region of interest" description="Disordered" evidence="1">
    <location>
        <begin position="1008"/>
        <end position="1109"/>
    </location>
</feature>
<feature type="compositionally biased region" description="Basic and acidic residues" evidence="1">
    <location>
        <begin position="794"/>
        <end position="817"/>
    </location>
</feature>
<feature type="compositionally biased region" description="Polar residues" evidence="1">
    <location>
        <begin position="1274"/>
        <end position="1285"/>
    </location>
</feature>
<feature type="compositionally biased region" description="Basic and acidic residues" evidence="1">
    <location>
        <begin position="1381"/>
        <end position="1402"/>
    </location>
</feature>
<dbReference type="PANTHER" id="PTHR22042:SF3">
    <property type="entry name" value="RIKEN CDNA 2900026A02 GENE"/>
    <property type="match status" value="1"/>
</dbReference>
<feature type="compositionally biased region" description="Polar residues" evidence="1">
    <location>
        <begin position="168"/>
        <end position="190"/>
    </location>
</feature>
<dbReference type="Ensembl" id="ENSKMAT00000014961.1">
    <property type="protein sequence ID" value="ENSKMAP00000014747.1"/>
    <property type="gene ID" value="ENSKMAG00000011065.1"/>
</dbReference>
<organism evidence="3 4">
    <name type="scientific">Kryptolebias marmoratus</name>
    <name type="common">Mangrove killifish</name>
    <name type="synonym">Rivulus marmoratus</name>
    <dbReference type="NCBI Taxonomy" id="37003"/>
    <lineage>
        <taxon>Eukaryota</taxon>
        <taxon>Metazoa</taxon>
        <taxon>Chordata</taxon>
        <taxon>Craniata</taxon>
        <taxon>Vertebrata</taxon>
        <taxon>Euteleostomi</taxon>
        <taxon>Actinopterygii</taxon>
        <taxon>Neopterygii</taxon>
        <taxon>Teleostei</taxon>
        <taxon>Neoteleostei</taxon>
        <taxon>Acanthomorphata</taxon>
        <taxon>Ovalentaria</taxon>
        <taxon>Atherinomorphae</taxon>
        <taxon>Cyprinodontiformes</taxon>
        <taxon>Rivulidae</taxon>
        <taxon>Kryptolebias</taxon>
    </lineage>
</organism>
<reference evidence="3" key="1">
    <citation type="submission" date="2025-08" db="UniProtKB">
        <authorList>
            <consortium name="Ensembl"/>
        </authorList>
    </citation>
    <scope>IDENTIFICATION</scope>
</reference>
<dbReference type="GeneID" id="108234983"/>
<feature type="compositionally biased region" description="Polar residues" evidence="1">
    <location>
        <begin position="1715"/>
        <end position="1731"/>
    </location>
</feature>
<feature type="compositionally biased region" description="Basic and acidic residues" evidence="1">
    <location>
        <begin position="1654"/>
        <end position="1666"/>
    </location>
</feature>
<feature type="compositionally biased region" description="Polar residues" evidence="1">
    <location>
        <begin position="780"/>
        <end position="793"/>
    </location>
</feature>
<dbReference type="OMA" id="TMSPQDP"/>
<feature type="region of interest" description="Disordered" evidence="1">
    <location>
        <begin position="1270"/>
        <end position="1292"/>
    </location>
</feature>
<dbReference type="OrthoDB" id="9950932at2759"/>
<feature type="compositionally biased region" description="Low complexity" evidence="1">
    <location>
        <begin position="365"/>
        <end position="385"/>
    </location>
</feature>
<feature type="region of interest" description="Disordered" evidence="1">
    <location>
        <begin position="1415"/>
        <end position="1776"/>
    </location>
</feature>
<feature type="compositionally biased region" description="Basic and acidic residues" evidence="1">
    <location>
        <begin position="445"/>
        <end position="460"/>
    </location>
</feature>
<feature type="compositionally biased region" description="Basic and acidic residues" evidence="1">
    <location>
        <begin position="598"/>
        <end position="619"/>
    </location>
</feature>
<feature type="compositionally biased region" description="Polar residues" evidence="1">
    <location>
        <begin position="113"/>
        <end position="134"/>
    </location>
</feature>
<feature type="region of interest" description="Disordered" evidence="1">
    <location>
        <begin position="895"/>
        <end position="948"/>
    </location>
</feature>
<feature type="region of interest" description="Disordered" evidence="1">
    <location>
        <begin position="598"/>
        <end position="635"/>
    </location>
</feature>
<feature type="region of interest" description="Disordered" evidence="1">
    <location>
        <begin position="484"/>
        <end position="509"/>
    </location>
</feature>
<keyword evidence="4" id="KW-1185">Reference proteome</keyword>
<dbReference type="RefSeq" id="XP_024861363.1">
    <property type="nucleotide sequence ID" value="XM_025005595.2"/>
</dbReference>
<dbReference type="RefSeq" id="XP_017270132.1">
    <property type="nucleotide sequence ID" value="XM_017414643.3"/>
</dbReference>
<feature type="compositionally biased region" description="Polar residues" evidence="1">
    <location>
        <begin position="198"/>
        <end position="210"/>
    </location>
</feature>
<evidence type="ECO:0000313" key="4">
    <source>
        <dbReference type="Proteomes" id="UP000264800"/>
    </source>
</evidence>
<protein>
    <submittedName>
        <fullName evidence="3">Trichohyalin-like</fullName>
    </submittedName>
</protein>
<feature type="compositionally biased region" description="Basic and acidic residues" evidence="1">
    <location>
        <begin position="768"/>
        <end position="778"/>
    </location>
</feature>
<evidence type="ECO:0000256" key="1">
    <source>
        <dbReference type="SAM" id="MobiDB-lite"/>
    </source>
</evidence>
<feature type="compositionally biased region" description="Low complexity" evidence="1">
    <location>
        <begin position="1592"/>
        <end position="1601"/>
    </location>
</feature>
<dbReference type="STRING" id="37003.ENSKMAP00000014747"/>
<feature type="compositionally biased region" description="Basic residues" evidence="1">
    <location>
        <begin position="1623"/>
        <end position="1635"/>
    </location>
</feature>
<feature type="compositionally biased region" description="Basic and acidic residues" evidence="1">
    <location>
        <begin position="1008"/>
        <end position="1108"/>
    </location>
</feature>
<dbReference type="InterPro" id="IPR040006">
    <property type="entry name" value="TNKS1BP1-like"/>
</dbReference>
<evidence type="ECO:0000313" key="3">
    <source>
        <dbReference type="Ensembl" id="ENSKMAP00000014747.1"/>
    </source>
</evidence>
<feature type="region of interest" description="Disordered" evidence="1">
    <location>
        <begin position="50"/>
        <end position="271"/>
    </location>
</feature>
<name>A0A3Q3FPZ0_KRYMA</name>
<feature type="compositionally biased region" description="Basic and acidic residues" evidence="1">
    <location>
        <begin position="427"/>
        <end position="437"/>
    </location>
</feature>